<gene>
    <name evidence="1" type="ORF">DDF84_017360</name>
</gene>
<dbReference type="AlphaFoldDB" id="A0A2L0XB96"/>
<evidence type="ECO:0000313" key="1">
    <source>
        <dbReference type="EMBL" id="QBP11387.1"/>
    </source>
</evidence>
<protein>
    <submittedName>
        <fullName evidence="1">Uncharacterized protein</fullName>
    </submittedName>
</protein>
<evidence type="ECO:0000313" key="2">
    <source>
        <dbReference type="Proteomes" id="UP000253772"/>
    </source>
</evidence>
<sequence>MYSRLPTTYELIEALQASPQAGPAAESRLATVLWAGFVLALVPMLVAGGALVWWHRVLAQVPPAWLPQAFHVLLAVCGVFYVGAWVIRLLDRRAALQHPLRWLTRRLDTQSEVENALLLRLGRIPALQLRARQRRVVLQARLWDASARTMALVLAIGPAAVILADGVAVMAPGGVPALVAIYGAVLVAGCALALFAQLQCSAPLRRLAHVLGEAAEINEAVNRQRQP</sequence>
<dbReference type="EMBL" id="CP037900">
    <property type="protein sequence ID" value="QBP11387.1"/>
    <property type="molecule type" value="Genomic_DNA"/>
</dbReference>
<organism evidence="1 2">
    <name type="scientific">Cupriavidus metallidurans</name>
    <dbReference type="NCBI Taxonomy" id="119219"/>
    <lineage>
        <taxon>Bacteria</taxon>
        <taxon>Pseudomonadati</taxon>
        <taxon>Pseudomonadota</taxon>
        <taxon>Betaproteobacteria</taxon>
        <taxon>Burkholderiales</taxon>
        <taxon>Burkholderiaceae</taxon>
        <taxon>Cupriavidus</taxon>
    </lineage>
</organism>
<reference evidence="1 2" key="1">
    <citation type="submission" date="2019-03" db="EMBL/GenBank/DDBJ databases">
        <title>Comparative insights into the high quality Complete genome sequence of highly metal resistant Cupriavidus metallidurans strain BS1 isolated from a gold-copper mine.</title>
        <authorList>
            <person name="Mazhar H.S."/>
            <person name="Rensing C."/>
        </authorList>
    </citation>
    <scope>NUCLEOTIDE SEQUENCE [LARGE SCALE GENOMIC DNA]</scope>
    <source>
        <strain evidence="1 2">BS1</strain>
    </source>
</reference>
<dbReference type="OrthoDB" id="8971131at2"/>
<dbReference type="Proteomes" id="UP000253772">
    <property type="component" value="Chromosome c1"/>
</dbReference>
<accession>A0A2L0XB96</accession>
<name>A0A2L0XB96_9BURK</name>
<dbReference type="RefSeq" id="WP_017510785.1">
    <property type="nucleotide sequence ID" value="NZ_CP026544.1"/>
</dbReference>
<proteinExistence type="predicted"/>